<evidence type="ECO:0000259" key="2">
    <source>
        <dbReference type="Pfam" id="PF00899"/>
    </source>
</evidence>
<sequence length="367" mass="38330">MPEPDRTPCTGTTADTPADTTAGTAASGGRYAIVERVEVLRSADFSQLADRSALVVGCGALGSAVAAHLVRGGVGTVRVIDRDIVEVRNLTHQILYTEQDAATRRFKAEAAAAHLLGVNADCRVEGVVADFTPSNALRLASGTDLLVDGADNLETKLLLNDVAVATGTPLVYGGCAGTEGSVLAVVPGVTHCLRCLWPTPSESASRMTCETRGVLPSTVATVAALQATEALKLLLGLDATALSGLLRIDVWHAVLRRVPLSPFGTGSQACPTCGDRDFGYLRGEYGTEARQLCGDDTVLLCAPAVAPDLERLRQRYGANPSLRSSPECVRVDIDGCRIVAFASGRTLIHGAGGVNRAKALYTRYVTG</sequence>
<accession>A0ABS1NGG9</accession>
<organism evidence="3 4">
    <name type="scientific">Streptomyces coffeae</name>
    <dbReference type="NCBI Taxonomy" id="621382"/>
    <lineage>
        <taxon>Bacteria</taxon>
        <taxon>Bacillati</taxon>
        <taxon>Actinomycetota</taxon>
        <taxon>Actinomycetes</taxon>
        <taxon>Kitasatosporales</taxon>
        <taxon>Streptomycetaceae</taxon>
        <taxon>Streptomyces</taxon>
    </lineage>
</organism>
<keyword evidence="3" id="KW-0808">Transferase</keyword>
<dbReference type="Proteomes" id="UP000634229">
    <property type="component" value="Unassembled WGS sequence"/>
</dbReference>
<gene>
    <name evidence="3" type="ORF">JK363_21590</name>
</gene>
<keyword evidence="4" id="KW-1185">Reference proteome</keyword>
<dbReference type="Pfam" id="PF00899">
    <property type="entry name" value="ThiF"/>
    <property type="match status" value="1"/>
</dbReference>
<reference evidence="3 4" key="1">
    <citation type="submission" date="2021-01" db="EMBL/GenBank/DDBJ databases">
        <title>WGS of actinomycetes isolated from Thailand.</title>
        <authorList>
            <person name="Thawai C."/>
        </authorList>
    </citation>
    <scope>NUCLEOTIDE SEQUENCE [LARGE SCALE GENOMIC DNA]</scope>
    <source>
        <strain evidence="3 4">CA1R205</strain>
    </source>
</reference>
<evidence type="ECO:0000313" key="3">
    <source>
        <dbReference type="EMBL" id="MBL1099207.1"/>
    </source>
</evidence>
<dbReference type="EMBL" id="JAERRF010000012">
    <property type="protein sequence ID" value="MBL1099207.1"/>
    <property type="molecule type" value="Genomic_DNA"/>
</dbReference>
<keyword evidence="3" id="KW-0548">Nucleotidyltransferase</keyword>
<feature type="domain" description="THIF-type NAD/FAD binding fold" evidence="2">
    <location>
        <begin position="41"/>
        <end position="261"/>
    </location>
</feature>
<dbReference type="SUPFAM" id="SSF69572">
    <property type="entry name" value="Activating enzymes of the ubiquitin-like proteins"/>
    <property type="match status" value="1"/>
</dbReference>
<evidence type="ECO:0000313" key="4">
    <source>
        <dbReference type="Proteomes" id="UP000634229"/>
    </source>
</evidence>
<dbReference type="InterPro" id="IPR035985">
    <property type="entry name" value="Ubiquitin-activating_enz"/>
</dbReference>
<feature type="region of interest" description="Disordered" evidence="1">
    <location>
        <begin position="1"/>
        <end position="22"/>
    </location>
</feature>
<dbReference type="PANTHER" id="PTHR10953">
    <property type="entry name" value="UBIQUITIN-ACTIVATING ENZYME E1"/>
    <property type="match status" value="1"/>
</dbReference>
<feature type="compositionally biased region" description="Low complexity" evidence="1">
    <location>
        <begin position="7"/>
        <end position="22"/>
    </location>
</feature>
<protein>
    <submittedName>
        <fullName evidence="3">ThiF family adenylyltransferase</fullName>
    </submittedName>
</protein>
<dbReference type="Gene3D" id="3.40.50.720">
    <property type="entry name" value="NAD(P)-binding Rossmann-like Domain"/>
    <property type="match status" value="1"/>
</dbReference>
<proteinExistence type="predicted"/>
<dbReference type="InterPro" id="IPR000594">
    <property type="entry name" value="ThiF_NAD_FAD-bd"/>
</dbReference>
<evidence type="ECO:0000256" key="1">
    <source>
        <dbReference type="SAM" id="MobiDB-lite"/>
    </source>
</evidence>
<name>A0ABS1NGG9_9ACTN</name>
<comment type="caution">
    <text evidence="3">The sequence shown here is derived from an EMBL/GenBank/DDBJ whole genome shotgun (WGS) entry which is preliminary data.</text>
</comment>
<dbReference type="InterPro" id="IPR045886">
    <property type="entry name" value="ThiF/MoeB/HesA"/>
</dbReference>
<dbReference type="GO" id="GO:0016779">
    <property type="term" value="F:nucleotidyltransferase activity"/>
    <property type="evidence" value="ECO:0007669"/>
    <property type="project" value="UniProtKB-KW"/>
</dbReference>
<dbReference type="PANTHER" id="PTHR10953:SF102">
    <property type="entry name" value="ADENYLYLTRANSFERASE AND SULFURTRANSFERASE MOCS3"/>
    <property type="match status" value="1"/>
</dbReference>
<dbReference type="CDD" id="cd00757">
    <property type="entry name" value="ThiF_MoeB_HesA_family"/>
    <property type="match status" value="1"/>
</dbReference>